<dbReference type="RefSeq" id="WP_104516852.1">
    <property type="nucleotide sequence ID" value="NZ_NHRY01000017.1"/>
</dbReference>
<evidence type="ECO:0000256" key="2">
    <source>
        <dbReference type="ARBA" id="ARBA00022723"/>
    </source>
</evidence>
<dbReference type="Proteomes" id="UP000239724">
    <property type="component" value="Unassembled WGS sequence"/>
</dbReference>
<proteinExistence type="inferred from homology"/>
<gene>
    <name evidence="4" type="ORF">CCS01_00290</name>
</gene>
<comment type="caution">
    <text evidence="4">The sequence shown here is derived from an EMBL/GenBank/DDBJ whole genome shotgun (WGS) entry which is preliminary data.</text>
</comment>
<reference evidence="4 5" key="1">
    <citation type="journal article" date="2018" name="Arch. Microbiol.">
        <title>New insights into the metabolic potential of the phototrophic purple bacterium Rhodopila globiformis DSM 161(T) from its draft genome sequence and evidence for a vanadium-dependent nitrogenase.</title>
        <authorList>
            <person name="Imhoff J.F."/>
            <person name="Rahn T."/>
            <person name="Kunzel S."/>
            <person name="Neulinger S.C."/>
        </authorList>
    </citation>
    <scope>NUCLEOTIDE SEQUENCE [LARGE SCALE GENOMIC DNA]</scope>
    <source>
        <strain evidence="4 5">DSM 161</strain>
    </source>
</reference>
<dbReference type="PANTHER" id="PTHR37302">
    <property type="entry name" value="SLR1116 PROTEIN"/>
    <property type="match status" value="1"/>
</dbReference>
<comment type="similarity">
    <text evidence="1">Belongs to the DinB family.</text>
</comment>
<evidence type="ECO:0000256" key="3">
    <source>
        <dbReference type="PIRSR" id="PIRSR607837-1"/>
    </source>
</evidence>
<evidence type="ECO:0000313" key="5">
    <source>
        <dbReference type="Proteomes" id="UP000239724"/>
    </source>
</evidence>
<dbReference type="EMBL" id="NHRY01000017">
    <property type="protein sequence ID" value="PPQ40818.1"/>
    <property type="molecule type" value="Genomic_DNA"/>
</dbReference>
<evidence type="ECO:0000313" key="4">
    <source>
        <dbReference type="EMBL" id="PPQ40818.1"/>
    </source>
</evidence>
<dbReference type="InterPro" id="IPR034660">
    <property type="entry name" value="DinB/YfiT-like"/>
</dbReference>
<keyword evidence="5" id="KW-1185">Reference proteome</keyword>
<feature type="binding site" evidence="3">
    <location>
        <position position="137"/>
    </location>
    <ligand>
        <name>a divalent metal cation</name>
        <dbReference type="ChEBI" id="CHEBI:60240"/>
    </ligand>
</feature>
<dbReference type="Pfam" id="PF05163">
    <property type="entry name" value="DinB"/>
    <property type="match status" value="1"/>
</dbReference>
<evidence type="ECO:0000256" key="1">
    <source>
        <dbReference type="ARBA" id="ARBA00008635"/>
    </source>
</evidence>
<dbReference type="OrthoDB" id="9807509at2"/>
<dbReference type="InterPro" id="IPR007837">
    <property type="entry name" value="DinB"/>
</dbReference>
<keyword evidence="2 3" id="KW-0479">Metal-binding</keyword>
<accession>A0A2S6NPD6</accession>
<organism evidence="4 5">
    <name type="scientific">Rhodopila globiformis</name>
    <name type="common">Rhodopseudomonas globiformis</name>
    <dbReference type="NCBI Taxonomy" id="1071"/>
    <lineage>
        <taxon>Bacteria</taxon>
        <taxon>Pseudomonadati</taxon>
        <taxon>Pseudomonadota</taxon>
        <taxon>Alphaproteobacteria</taxon>
        <taxon>Acetobacterales</taxon>
        <taxon>Acetobacteraceae</taxon>
        <taxon>Rhodopila</taxon>
    </lineage>
</organism>
<sequence length="164" mass="18783">MLKPCFDQLAEYNRWANRRLYDDAASLADAERKRPIGLFFGSLHGTLNHLLVADYIWMRRMTGEGPQPERLNQVLHEDFTELRTAREQADERILGFVTALDETEYARVLAYQNSSGRTFRQALGPALLHFFNHQTHHRGQAHAGLTILGIREPASLDLLALQRS</sequence>
<evidence type="ECO:0008006" key="6">
    <source>
        <dbReference type="Google" id="ProtNLM"/>
    </source>
</evidence>
<name>A0A2S6NPD6_RHOGL</name>
<dbReference type="Gene3D" id="1.20.120.450">
    <property type="entry name" value="dinb family like domain"/>
    <property type="match status" value="1"/>
</dbReference>
<dbReference type="SUPFAM" id="SSF109854">
    <property type="entry name" value="DinB/YfiT-like putative metalloenzymes"/>
    <property type="match status" value="1"/>
</dbReference>
<feature type="binding site" evidence="3">
    <location>
        <position position="133"/>
    </location>
    <ligand>
        <name>a divalent metal cation</name>
        <dbReference type="ChEBI" id="CHEBI:60240"/>
    </ligand>
</feature>
<dbReference type="AlphaFoldDB" id="A0A2S6NPD6"/>
<dbReference type="PANTHER" id="PTHR37302:SF1">
    <property type="entry name" value="PROTEIN DINB"/>
    <property type="match status" value="1"/>
</dbReference>
<protein>
    <recommendedName>
        <fullName evidence="6">Damage-inducible protein DinB</fullName>
    </recommendedName>
</protein>
<dbReference type="GO" id="GO:0046872">
    <property type="term" value="F:metal ion binding"/>
    <property type="evidence" value="ECO:0007669"/>
    <property type="project" value="UniProtKB-KW"/>
</dbReference>
<feature type="binding site" evidence="3">
    <location>
        <position position="49"/>
    </location>
    <ligand>
        <name>a divalent metal cation</name>
        <dbReference type="ChEBI" id="CHEBI:60240"/>
    </ligand>
</feature>